<organism evidence="2 3">
    <name type="scientific">Phaeosphaeria nodorum (strain SN15 / ATCC MYA-4574 / FGSC 10173)</name>
    <name type="common">Glume blotch fungus</name>
    <name type="synonym">Parastagonospora nodorum</name>
    <dbReference type="NCBI Taxonomy" id="321614"/>
    <lineage>
        <taxon>Eukaryota</taxon>
        <taxon>Fungi</taxon>
        <taxon>Dikarya</taxon>
        <taxon>Ascomycota</taxon>
        <taxon>Pezizomycotina</taxon>
        <taxon>Dothideomycetes</taxon>
        <taxon>Pleosporomycetidae</taxon>
        <taxon>Pleosporales</taxon>
        <taxon>Pleosporineae</taxon>
        <taxon>Phaeosphaeriaceae</taxon>
        <taxon>Parastagonospora</taxon>
    </lineage>
</organism>
<dbReference type="Proteomes" id="UP000001055">
    <property type="component" value="Unassembled WGS sequence"/>
</dbReference>
<dbReference type="RefSeq" id="XP_001797600.1">
    <property type="nucleotide sequence ID" value="XM_001797548.1"/>
</dbReference>
<dbReference type="GeneID" id="5974490"/>
<evidence type="ECO:0000313" key="2">
    <source>
        <dbReference type="EMBL" id="EAT85906.1"/>
    </source>
</evidence>
<dbReference type="EMBL" id="CH445334">
    <property type="protein sequence ID" value="EAT85906.1"/>
    <property type="molecule type" value="Genomic_DNA"/>
</dbReference>
<feature type="signal peptide" evidence="1">
    <location>
        <begin position="1"/>
        <end position="19"/>
    </location>
</feature>
<keyword evidence="1" id="KW-0732">Signal</keyword>
<dbReference type="KEGG" id="pno:SNOG_07255"/>
<protein>
    <submittedName>
        <fullName evidence="2">Uncharacterized protein</fullName>
    </submittedName>
</protein>
<gene>
    <name evidence="2" type="ORF">SNOG_07255</name>
</gene>
<dbReference type="HOGENOM" id="CLU_2559038_0_0_1"/>
<feature type="chain" id="PRO_5004178148" evidence="1">
    <location>
        <begin position="20"/>
        <end position="82"/>
    </location>
</feature>
<accession>Q0ULV9</accession>
<name>Q0ULV9_PHANO</name>
<proteinExistence type="predicted"/>
<dbReference type="InParanoid" id="Q0ULV9"/>
<evidence type="ECO:0000313" key="3">
    <source>
        <dbReference type="Proteomes" id="UP000001055"/>
    </source>
</evidence>
<dbReference type="AlphaFoldDB" id="Q0ULV9"/>
<sequence>MPLLSVVDAAFLLLRQLSSQGELPIFWTINQSLWIRDEYLFTVLKGADDDSTRIPKPDLKDGVTILTPPLFADCRMVISQLS</sequence>
<evidence type="ECO:0000256" key="1">
    <source>
        <dbReference type="SAM" id="SignalP"/>
    </source>
</evidence>
<reference evidence="3" key="1">
    <citation type="journal article" date="2007" name="Plant Cell">
        <title>Dothideomycete-plant interactions illuminated by genome sequencing and EST analysis of the wheat pathogen Stagonospora nodorum.</title>
        <authorList>
            <person name="Hane J.K."/>
            <person name="Lowe R.G."/>
            <person name="Solomon P.S."/>
            <person name="Tan K.C."/>
            <person name="Schoch C.L."/>
            <person name="Spatafora J.W."/>
            <person name="Crous P.W."/>
            <person name="Kodira C."/>
            <person name="Birren B.W."/>
            <person name="Galagan J.E."/>
            <person name="Torriani S.F."/>
            <person name="McDonald B.A."/>
            <person name="Oliver R.P."/>
        </authorList>
    </citation>
    <scope>NUCLEOTIDE SEQUENCE [LARGE SCALE GENOMIC DNA]</scope>
    <source>
        <strain evidence="3">SN15 / ATCC MYA-4574 / FGSC 10173</strain>
    </source>
</reference>